<evidence type="ECO:0000256" key="2">
    <source>
        <dbReference type="ARBA" id="ARBA00007732"/>
    </source>
</evidence>
<comment type="subcellular location">
    <subcellularLocation>
        <location evidence="1">Endoplasmic reticulum membrane</location>
        <topology evidence="1">Peripheral membrane protein</topology>
    </subcellularLocation>
</comment>
<dbReference type="GO" id="GO:0005789">
    <property type="term" value="C:endoplasmic reticulum membrane"/>
    <property type="evidence" value="ECO:0007669"/>
    <property type="project" value="UniProtKB-SubCell"/>
</dbReference>
<comment type="caution">
    <text evidence="8">The sequence shown here is derived from an EMBL/GenBank/DDBJ whole genome shotgun (WGS) entry which is preliminary data.</text>
</comment>
<keyword evidence="9" id="KW-1185">Reference proteome</keyword>
<dbReference type="AlphaFoldDB" id="A0AAD9NCQ5"/>
<dbReference type="InterPro" id="IPR019383">
    <property type="entry name" value="Golgin_A_7/ERF4"/>
</dbReference>
<proteinExistence type="inferred from homology"/>
<keyword evidence="6" id="KW-0472">Membrane</keyword>
<dbReference type="GO" id="GO:0002178">
    <property type="term" value="C:palmitoyltransferase complex"/>
    <property type="evidence" value="ECO:0007669"/>
    <property type="project" value="TreeGrafter"/>
</dbReference>
<gene>
    <name evidence="8" type="ORF">LSH36_74g02001</name>
</gene>
<evidence type="ECO:0000256" key="3">
    <source>
        <dbReference type="ARBA" id="ARBA00011396"/>
    </source>
</evidence>
<evidence type="ECO:0000313" key="9">
    <source>
        <dbReference type="Proteomes" id="UP001208570"/>
    </source>
</evidence>
<evidence type="ECO:0000256" key="1">
    <source>
        <dbReference type="ARBA" id="ARBA00004406"/>
    </source>
</evidence>
<reference evidence="8" key="1">
    <citation type="journal article" date="2023" name="Mol. Biol. Evol.">
        <title>Third-Generation Sequencing Reveals the Adaptive Role of the Epigenome in Three Deep-Sea Polychaetes.</title>
        <authorList>
            <person name="Perez M."/>
            <person name="Aroh O."/>
            <person name="Sun Y."/>
            <person name="Lan Y."/>
            <person name="Juniper S.K."/>
            <person name="Young C.R."/>
            <person name="Angers B."/>
            <person name="Qian P.Y."/>
        </authorList>
    </citation>
    <scope>NUCLEOTIDE SEQUENCE</scope>
    <source>
        <strain evidence="8">P08H-3</strain>
    </source>
</reference>
<dbReference type="GO" id="GO:0006612">
    <property type="term" value="P:protein targeting to membrane"/>
    <property type="evidence" value="ECO:0007669"/>
    <property type="project" value="TreeGrafter"/>
</dbReference>
<comment type="similarity">
    <text evidence="2">Belongs to the ERF4 family.</text>
</comment>
<evidence type="ECO:0000256" key="6">
    <source>
        <dbReference type="ARBA" id="ARBA00023136"/>
    </source>
</evidence>
<dbReference type="Pfam" id="PF10256">
    <property type="entry name" value="Erf4"/>
    <property type="match status" value="1"/>
</dbReference>
<protein>
    <recommendedName>
        <fullName evidence="4">Ras modification protein ERF4</fullName>
    </recommendedName>
</protein>
<evidence type="ECO:0000313" key="8">
    <source>
        <dbReference type="EMBL" id="KAK2163763.1"/>
    </source>
</evidence>
<dbReference type="Proteomes" id="UP001208570">
    <property type="component" value="Unassembled WGS sequence"/>
</dbReference>
<accession>A0AAD9NCQ5</accession>
<name>A0AAD9NCQ5_9ANNE</name>
<feature type="domain" description="Golgin subfamily A member 7/ERF4" evidence="7">
    <location>
        <begin position="62"/>
        <end position="147"/>
    </location>
</feature>
<sequence length="154" mass="17734">MATPSKKRHGLSLDSKIELIRASDTGKSQRRLAENMDDLTLIPTAHCPKVFIQRDYSNGTPVERSVFDYTMSNLNSLYEEAEKLSGRTYCEGCCACLTAYLIYLCMDTHYEKMLKKISRFIREQNETVYIPRGLLLIDPSERGLRIVSFLCHKR</sequence>
<organism evidence="8 9">
    <name type="scientific">Paralvinella palmiformis</name>
    <dbReference type="NCBI Taxonomy" id="53620"/>
    <lineage>
        <taxon>Eukaryota</taxon>
        <taxon>Metazoa</taxon>
        <taxon>Spiralia</taxon>
        <taxon>Lophotrochozoa</taxon>
        <taxon>Annelida</taxon>
        <taxon>Polychaeta</taxon>
        <taxon>Sedentaria</taxon>
        <taxon>Canalipalpata</taxon>
        <taxon>Terebellida</taxon>
        <taxon>Terebelliformia</taxon>
        <taxon>Alvinellidae</taxon>
        <taxon>Paralvinella</taxon>
    </lineage>
</organism>
<dbReference type="PANTHER" id="PTHR13254:SF0">
    <property type="entry name" value="GOLGIN SUBFAMILY A MEMBER 7_ERF4 DOMAIN-CONTAINING PROTEIN"/>
    <property type="match status" value="1"/>
</dbReference>
<dbReference type="InterPro" id="IPR051371">
    <property type="entry name" value="Ras_palmitoyltransferase"/>
</dbReference>
<comment type="subunit">
    <text evidence="3">Interacts with ERF2.</text>
</comment>
<evidence type="ECO:0000256" key="5">
    <source>
        <dbReference type="ARBA" id="ARBA00022824"/>
    </source>
</evidence>
<dbReference type="PANTHER" id="PTHR13254">
    <property type="entry name" value="GOLGI AUTOANTIGEN, GOLGIN SUBFAMILY A, 7"/>
    <property type="match status" value="1"/>
</dbReference>
<evidence type="ECO:0000259" key="7">
    <source>
        <dbReference type="Pfam" id="PF10256"/>
    </source>
</evidence>
<dbReference type="EMBL" id="JAODUP010000074">
    <property type="protein sequence ID" value="KAK2163763.1"/>
    <property type="molecule type" value="Genomic_DNA"/>
</dbReference>
<evidence type="ECO:0000256" key="4">
    <source>
        <dbReference type="ARBA" id="ARBA00018463"/>
    </source>
</evidence>
<keyword evidence="5" id="KW-0256">Endoplasmic reticulum</keyword>